<accession>A0A0F9TT20</accession>
<feature type="region of interest" description="Disordered" evidence="1">
    <location>
        <begin position="62"/>
        <end position="91"/>
    </location>
</feature>
<proteinExistence type="predicted"/>
<dbReference type="AlphaFoldDB" id="A0A0F9TT20"/>
<name>A0A0F9TT20_9ZZZZ</name>
<protein>
    <submittedName>
        <fullName evidence="2">Uncharacterized protein</fullName>
    </submittedName>
</protein>
<evidence type="ECO:0000256" key="1">
    <source>
        <dbReference type="SAM" id="MobiDB-lite"/>
    </source>
</evidence>
<evidence type="ECO:0000313" key="2">
    <source>
        <dbReference type="EMBL" id="KKN78102.1"/>
    </source>
</evidence>
<reference evidence="2" key="1">
    <citation type="journal article" date="2015" name="Nature">
        <title>Complex archaea that bridge the gap between prokaryotes and eukaryotes.</title>
        <authorList>
            <person name="Spang A."/>
            <person name="Saw J.H."/>
            <person name="Jorgensen S.L."/>
            <person name="Zaremba-Niedzwiedzka K."/>
            <person name="Martijn J."/>
            <person name="Lind A.E."/>
            <person name="van Eijk R."/>
            <person name="Schleper C."/>
            <person name="Guy L."/>
            <person name="Ettema T.J."/>
        </authorList>
    </citation>
    <scope>NUCLEOTIDE SEQUENCE</scope>
</reference>
<comment type="caution">
    <text evidence="2">The sequence shown here is derived from an EMBL/GenBank/DDBJ whole genome shotgun (WGS) entry which is preliminary data.</text>
</comment>
<sequence length="91" mass="10192">MAANKKTIQNFFDSTGEHEAMNIDEVDAILDTVGESRSFGRAATPDEAVEWFRQMVGERIDAKSQREAPITRWGRSGITSTPTRPQKGHTR</sequence>
<dbReference type="EMBL" id="LAZR01000268">
    <property type="protein sequence ID" value="KKN78102.1"/>
    <property type="molecule type" value="Genomic_DNA"/>
</dbReference>
<gene>
    <name evidence="2" type="ORF">LCGC14_0353290</name>
</gene>
<organism evidence="2">
    <name type="scientific">marine sediment metagenome</name>
    <dbReference type="NCBI Taxonomy" id="412755"/>
    <lineage>
        <taxon>unclassified sequences</taxon>
        <taxon>metagenomes</taxon>
        <taxon>ecological metagenomes</taxon>
    </lineage>
</organism>